<keyword evidence="4 6" id="KW-0472">Membrane</keyword>
<feature type="transmembrane region" description="Helical" evidence="6">
    <location>
        <begin position="212"/>
        <end position="235"/>
    </location>
</feature>
<dbReference type="eggNOG" id="KOG2641">
    <property type="taxonomic scope" value="Eukaryota"/>
</dbReference>
<evidence type="ECO:0000256" key="1">
    <source>
        <dbReference type="ARBA" id="ARBA00004141"/>
    </source>
</evidence>
<sequence>MRSTLTTALVYALGSNQDRAGIRVAEQQQQQQEQQEQQQLDGGLQLLDQIDLRQLAALASSSSSLGNSTDNGNESKYDDVRLAAFWIAGAFAIVATILSLHSVYKHMTNYRRPDLQRRIVRILLMVPIYAIDSWFSLRFSSASIYLNTLRDVYEAYVLYQFFLLLASFLHGEQELVRILGSKPPLNHPWPMKYCLPPMLVSHPQFFTRLKQALLQFVIIKPLLALISIALEPFGLLDEGHWVMNRGYPYICFFDNLSITIAFYALVVFYSALGEELKPFKPFFKFLCVKLVIFFSFWQSVAISGLVAISVIHDFGQYTAENVATGAQDFLICIEMLGAAILHAYAFPYKEYESMMNTSRLPFKYTFFDIFTISDVVDDTSDAFNIRRGRNYGKLSANGEPLPFDDVEDNSDTESDFAHAKNAAPLDANDAL</sequence>
<dbReference type="Proteomes" id="UP000008743">
    <property type="component" value="Unassembled WGS sequence"/>
</dbReference>
<reference evidence="8" key="1">
    <citation type="submission" date="2011-02" db="EMBL/GenBank/DDBJ databases">
        <title>The Genome Sequence of Capsaspora owczarzaki ATCC 30864.</title>
        <authorList>
            <person name="Russ C."/>
            <person name="Cuomo C."/>
            <person name="Burger G."/>
            <person name="Gray M.W."/>
            <person name="Holland P.W.H."/>
            <person name="King N."/>
            <person name="Lang F.B.F."/>
            <person name="Roger A.J."/>
            <person name="Ruiz-Trillo I."/>
            <person name="Young S.K."/>
            <person name="Zeng Q."/>
            <person name="Gargeya S."/>
            <person name="Alvarado L."/>
            <person name="Berlin A."/>
            <person name="Chapman S.B."/>
            <person name="Chen Z."/>
            <person name="Freedman E."/>
            <person name="Gellesch M."/>
            <person name="Goldberg J."/>
            <person name="Griggs A."/>
            <person name="Gujja S."/>
            <person name="Heilman E."/>
            <person name="Heiman D."/>
            <person name="Howarth C."/>
            <person name="Mehta T."/>
            <person name="Neiman D."/>
            <person name="Pearson M."/>
            <person name="Roberts A."/>
            <person name="Saif S."/>
            <person name="Shea T."/>
            <person name="Shenoy N."/>
            <person name="Sisk P."/>
            <person name="Stolte C."/>
            <person name="Sykes S."/>
            <person name="White J."/>
            <person name="Yandava C."/>
            <person name="Haas B."/>
            <person name="Nusbaum C."/>
            <person name="Birren B."/>
        </authorList>
    </citation>
    <scope>NUCLEOTIDE SEQUENCE</scope>
    <source>
        <strain evidence="8">ATCC 30864</strain>
    </source>
</reference>
<protein>
    <recommendedName>
        <fullName evidence="9">Transmembrane protein 184C</fullName>
    </recommendedName>
</protein>
<keyword evidence="2 6" id="KW-0812">Transmembrane</keyword>
<evidence type="ECO:0000256" key="6">
    <source>
        <dbReference type="SAM" id="Phobius"/>
    </source>
</evidence>
<name>A0A0D2WKI8_CAPO3</name>
<dbReference type="RefSeq" id="XP_004348795.1">
    <property type="nucleotide sequence ID" value="XM_004348745.2"/>
</dbReference>
<evidence type="ECO:0008006" key="9">
    <source>
        <dbReference type="Google" id="ProtNLM"/>
    </source>
</evidence>
<dbReference type="PhylomeDB" id="A0A0D2WKI8"/>
<organism evidence="7 8">
    <name type="scientific">Capsaspora owczarzaki (strain ATCC 30864)</name>
    <dbReference type="NCBI Taxonomy" id="595528"/>
    <lineage>
        <taxon>Eukaryota</taxon>
        <taxon>Filasterea</taxon>
        <taxon>Capsaspora</taxon>
    </lineage>
</organism>
<feature type="transmembrane region" description="Helical" evidence="6">
    <location>
        <begin position="290"/>
        <end position="312"/>
    </location>
</feature>
<dbReference type="InParanoid" id="A0A0D2WKI8"/>
<dbReference type="OrthoDB" id="5348404at2759"/>
<dbReference type="AlphaFoldDB" id="A0A0D2WKI8"/>
<keyword evidence="8" id="KW-1185">Reference proteome</keyword>
<dbReference type="FunCoup" id="A0A0D2WKI8">
    <property type="interactions" value="140"/>
</dbReference>
<feature type="region of interest" description="Disordered" evidence="5">
    <location>
        <begin position="399"/>
        <end position="431"/>
    </location>
</feature>
<evidence type="ECO:0000256" key="4">
    <source>
        <dbReference type="ARBA" id="ARBA00023136"/>
    </source>
</evidence>
<evidence type="ECO:0000256" key="2">
    <source>
        <dbReference type="ARBA" id="ARBA00022692"/>
    </source>
</evidence>
<evidence type="ECO:0000256" key="5">
    <source>
        <dbReference type="SAM" id="MobiDB-lite"/>
    </source>
</evidence>
<gene>
    <name evidence="7" type="ORF">CAOG_002045</name>
</gene>
<dbReference type="SMART" id="SM01417">
    <property type="entry name" value="Solute_trans_a"/>
    <property type="match status" value="1"/>
</dbReference>
<feature type="transmembrane region" description="Helical" evidence="6">
    <location>
        <begin position="122"/>
        <end position="146"/>
    </location>
</feature>
<dbReference type="GO" id="GO:0016020">
    <property type="term" value="C:membrane"/>
    <property type="evidence" value="ECO:0007669"/>
    <property type="project" value="UniProtKB-SubCell"/>
</dbReference>
<keyword evidence="3 6" id="KW-1133">Transmembrane helix</keyword>
<feature type="transmembrane region" description="Helical" evidence="6">
    <location>
        <begin position="83"/>
        <end position="101"/>
    </location>
</feature>
<dbReference type="STRING" id="595528.A0A0D2WKI8"/>
<dbReference type="OMA" id="PVEMIIR"/>
<dbReference type="PANTHER" id="PTHR23423">
    <property type="entry name" value="ORGANIC SOLUTE TRANSPORTER-RELATED"/>
    <property type="match status" value="1"/>
</dbReference>
<evidence type="ECO:0000256" key="3">
    <source>
        <dbReference type="ARBA" id="ARBA00022989"/>
    </source>
</evidence>
<dbReference type="InterPro" id="IPR005178">
    <property type="entry name" value="Ostalpha/TMEM184C"/>
</dbReference>
<dbReference type="Pfam" id="PF03619">
    <property type="entry name" value="Solute_trans_a"/>
    <property type="match status" value="1"/>
</dbReference>
<feature type="transmembrane region" description="Helical" evidence="6">
    <location>
        <begin position="324"/>
        <end position="346"/>
    </location>
</feature>
<proteinExistence type="predicted"/>
<comment type="subcellular location">
    <subcellularLocation>
        <location evidence="1">Membrane</location>
        <topology evidence="1">Multi-pass membrane protein</topology>
    </subcellularLocation>
</comment>
<dbReference type="EMBL" id="KE346362">
    <property type="protein sequence ID" value="KJE90800.1"/>
    <property type="molecule type" value="Genomic_DNA"/>
</dbReference>
<evidence type="ECO:0000313" key="7">
    <source>
        <dbReference type="EMBL" id="KJE90800.1"/>
    </source>
</evidence>
<accession>A0A0D2WKI8</accession>
<feature type="transmembrane region" description="Helical" evidence="6">
    <location>
        <begin position="247"/>
        <end position="269"/>
    </location>
</feature>
<evidence type="ECO:0000313" key="8">
    <source>
        <dbReference type="Proteomes" id="UP000008743"/>
    </source>
</evidence>
<feature type="compositionally biased region" description="Acidic residues" evidence="5">
    <location>
        <begin position="402"/>
        <end position="414"/>
    </location>
</feature>